<accession>C5L227</accession>
<dbReference type="InParanoid" id="C5L227"/>
<gene>
    <name evidence="1" type="ORF">Pmar_PMAR009717</name>
</gene>
<dbReference type="RefSeq" id="XP_002777404.1">
    <property type="nucleotide sequence ID" value="XM_002777358.1"/>
</dbReference>
<keyword evidence="2" id="KW-1185">Reference proteome</keyword>
<name>C5L227_PERM5</name>
<dbReference type="OrthoDB" id="10660055at2759"/>
<evidence type="ECO:0000313" key="2">
    <source>
        <dbReference type="Proteomes" id="UP000007800"/>
    </source>
</evidence>
<dbReference type="GeneID" id="9065484"/>
<organism evidence="2">
    <name type="scientific">Perkinsus marinus (strain ATCC 50983 / TXsc)</name>
    <dbReference type="NCBI Taxonomy" id="423536"/>
    <lineage>
        <taxon>Eukaryota</taxon>
        <taxon>Sar</taxon>
        <taxon>Alveolata</taxon>
        <taxon>Perkinsozoa</taxon>
        <taxon>Perkinsea</taxon>
        <taxon>Perkinsida</taxon>
        <taxon>Perkinsidae</taxon>
        <taxon>Perkinsus</taxon>
    </lineage>
</organism>
<sequence length="331" mass="37338">MGSSTRYAGKATLVVTEDTGGSMLLPITEGHMQLSGYLGATLLSSEGGITSWRDLMKVLEKDDTLKRYLPPYCCGPWNDKDDIIDDWSGLCEEYHQVCCKWMIEADNMSKMPDYCYHDLGGLYLDDYRKVLHDMMDDMRSERVTKQLLRWGGAIRGIPSVQLGKISVHLIIQEDRVEILGTSEGIFLDHVPTCALIPHCTRLRGKDDSFVEDLGRRVGELLSQRGLRGYASVDMVIFMNPNFDENLLICSGDDEFDVEMEDGIFAALRSAEALCIDRSIDNVEDHSDASRMSNDDVDNEAMKKKHYNRRITMVDGSRLDVVICSILVDIKQ</sequence>
<dbReference type="Proteomes" id="UP000007800">
    <property type="component" value="Unassembled WGS sequence"/>
</dbReference>
<dbReference type="AlphaFoldDB" id="C5L227"/>
<dbReference type="EMBL" id="GG678492">
    <property type="protein sequence ID" value="EER09220.1"/>
    <property type="molecule type" value="Genomic_DNA"/>
</dbReference>
<protein>
    <submittedName>
        <fullName evidence="1">Uncharacterized protein</fullName>
    </submittedName>
</protein>
<reference evidence="1 2" key="1">
    <citation type="submission" date="2008-07" db="EMBL/GenBank/DDBJ databases">
        <authorList>
            <person name="El-Sayed N."/>
            <person name="Caler E."/>
            <person name="Inman J."/>
            <person name="Amedeo P."/>
            <person name="Hass B."/>
            <person name="Wortman J."/>
        </authorList>
    </citation>
    <scope>NUCLEOTIDE SEQUENCE [LARGE SCALE GENOMIC DNA]</scope>
    <source>
        <strain evidence="2">ATCC 50983 / TXsc</strain>
    </source>
</reference>
<evidence type="ECO:0000313" key="1">
    <source>
        <dbReference type="EMBL" id="EER09220.1"/>
    </source>
</evidence>
<proteinExistence type="predicted"/>